<evidence type="ECO:0000256" key="3">
    <source>
        <dbReference type="ARBA" id="ARBA00022676"/>
    </source>
</evidence>
<dbReference type="Gene3D" id="3.90.550.10">
    <property type="entry name" value="Spore Coat Polysaccharide Biosynthesis Protein SpsA, Chain A"/>
    <property type="match status" value="1"/>
</dbReference>
<accession>A0ABW1RF74</accession>
<evidence type="ECO:0000313" key="6">
    <source>
        <dbReference type="EMBL" id="MFC6170413.1"/>
    </source>
</evidence>
<dbReference type="Proteomes" id="UP001596289">
    <property type="component" value="Unassembled WGS sequence"/>
</dbReference>
<evidence type="ECO:0000256" key="5">
    <source>
        <dbReference type="ARBA" id="ARBA00023136"/>
    </source>
</evidence>
<dbReference type="RefSeq" id="WP_125553391.1">
    <property type="nucleotide sequence ID" value="NZ_JBHSSL010000041.1"/>
</dbReference>
<gene>
    <name evidence="6" type="ORF">ACFQGP_07475</name>
</gene>
<proteinExistence type="predicted"/>
<evidence type="ECO:0000313" key="7">
    <source>
        <dbReference type="Proteomes" id="UP001596289"/>
    </source>
</evidence>
<keyword evidence="5" id="KW-0472">Membrane</keyword>
<keyword evidence="4" id="KW-0808">Transferase</keyword>
<name>A0ABW1RF74_9LACO</name>
<dbReference type="InterPro" id="IPR029044">
    <property type="entry name" value="Nucleotide-diphossugar_trans"/>
</dbReference>
<comment type="subcellular location">
    <subcellularLocation>
        <location evidence="1">Cell membrane</location>
    </subcellularLocation>
</comment>
<evidence type="ECO:0000256" key="2">
    <source>
        <dbReference type="ARBA" id="ARBA00022475"/>
    </source>
</evidence>
<protein>
    <submittedName>
        <fullName evidence="6">Glycosyltransferase family 2 protein</fullName>
    </submittedName>
</protein>
<keyword evidence="2" id="KW-1003">Cell membrane</keyword>
<dbReference type="PANTHER" id="PTHR43646:SF2">
    <property type="entry name" value="GLYCOSYLTRANSFERASE 2-LIKE DOMAIN-CONTAINING PROTEIN"/>
    <property type="match status" value="1"/>
</dbReference>
<keyword evidence="3" id="KW-0328">Glycosyltransferase</keyword>
<organism evidence="6 7">
    <name type="scientific">Loigolactobacillus jiayinensis</name>
    <dbReference type="NCBI Taxonomy" id="2486016"/>
    <lineage>
        <taxon>Bacteria</taxon>
        <taxon>Bacillati</taxon>
        <taxon>Bacillota</taxon>
        <taxon>Bacilli</taxon>
        <taxon>Lactobacillales</taxon>
        <taxon>Lactobacillaceae</taxon>
        <taxon>Loigolactobacillus</taxon>
    </lineage>
</organism>
<reference evidence="7" key="1">
    <citation type="journal article" date="2019" name="Int. J. Syst. Evol. Microbiol.">
        <title>The Global Catalogue of Microorganisms (GCM) 10K type strain sequencing project: providing services to taxonomists for standard genome sequencing and annotation.</title>
        <authorList>
            <consortium name="The Broad Institute Genomics Platform"/>
            <consortium name="The Broad Institute Genome Sequencing Center for Infectious Disease"/>
            <person name="Wu L."/>
            <person name="Ma J."/>
        </authorList>
    </citation>
    <scope>NUCLEOTIDE SEQUENCE [LARGE SCALE GENOMIC DNA]</scope>
    <source>
        <strain evidence="7">CCM 8904</strain>
    </source>
</reference>
<dbReference type="PANTHER" id="PTHR43646">
    <property type="entry name" value="GLYCOSYLTRANSFERASE"/>
    <property type="match status" value="1"/>
</dbReference>
<keyword evidence="7" id="KW-1185">Reference proteome</keyword>
<comment type="caution">
    <text evidence="6">The sequence shown here is derived from an EMBL/GenBank/DDBJ whole genome shotgun (WGS) entry which is preliminary data.</text>
</comment>
<dbReference type="EMBL" id="JBHSSL010000041">
    <property type="protein sequence ID" value="MFC6170413.1"/>
    <property type="molecule type" value="Genomic_DNA"/>
</dbReference>
<evidence type="ECO:0000256" key="4">
    <source>
        <dbReference type="ARBA" id="ARBA00022679"/>
    </source>
</evidence>
<dbReference type="SUPFAM" id="SSF53448">
    <property type="entry name" value="Nucleotide-diphospho-sugar transferases"/>
    <property type="match status" value="1"/>
</dbReference>
<evidence type="ECO:0000256" key="1">
    <source>
        <dbReference type="ARBA" id="ARBA00004236"/>
    </source>
</evidence>
<sequence length="227" mass="26983">MWLTIIIPTYHDDVKLQYLVTQFAAWPLVGVAVLIVDGQKRQRPEWLPDDYGYLYCSQPNRGRQLRLGASQAQTDKLLFLHSDSFFPQGSPLTYLRQTSVEVGFFTLQFDRTTHFFKRLARQSNWRARTRKLIFGDQAFFVTRSAYERSGGFPDQPLMEDFAFSRRLAHQHYQFHQIPLIIQTSARQYQMAGPYRTLFKMQCIQLLYMMGCPPTWLRRLYYRKEQRS</sequence>